<dbReference type="EMBL" id="BPQB01000011">
    <property type="protein sequence ID" value="GJE88951.1"/>
    <property type="molecule type" value="Genomic_DNA"/>
</dbReference>
<dbReference type="InterPro" id="IPR036259">
    <property type="entry name" value="MFS_trans_sf"/>
</dbReference>
<organism evidence="9 10">
    <name type="scientific">Phanerochaete sordida</name>
    <dbReference type="NCBI Taxonomy" id="48140"/>
    <lineage>
        <taxon>Eukaryota</taxon>
        <taxon>Fungi</taxon>
        <taxon>Dikarya</taxon>
        <taxon>Basidiomycota</taxon>
        <taxon>Agaricomycotina</taxon>
        <taxon>Agaricomycetes</taxon>
        <taxon>Polyporales</taxon>
        <taxon>Phanerochaetaceae</taxon>
        <taxon>Phanerochaete</taxon>
    </lineage>
</organism>
<evidence type="ECO:0000256" key="4">
    <source>
        <dbReference type="ARBA" id="ARBA00023136"/>
    </source>
</evidence>
<feature type="transmembrane region" description="Helical" evidence="6">
    <location>
        <begin position="98"/>
        <end position="120"/>
    </location>
</feature>
<dbReference type="AlphaFoldDB" id="A0A9P3G659"/>
<keyword evidence="4 6" id="KW-0472">Membrane</keyword>
<evidence type="ECO:0000259" key="8">
    <source>
        <dbReference type="PROSITE" id="PS50850"/>
    </source>
</evidence>
<feature type="transmembrane region" description="Helical" evidence="6">
    <location>
        <begin position="208"/>
        <end position="229"/>
    </location>
</feature>
<dbReference type="Proteomes" id="UP000703269">
    <property type="component" value="Unassembled WGS sequence"/>
</dbReference>
<evidence type="ECO:0000256" key="3">
    <source>
        <dbReference type="ARBA" id="ARBA00022989"/>
    </source>
</evidence>
<feature type="transmembrane region" description="Helical" evidence="6">
    <location>
        <begin position="136"/>
        <end position="155"/>
    </location>
</feature>
<evidence type="ECO:0000313" key="10">
    <source>
        <dbReference type="Proteomes" id="UP000703269"/>
    </source>
</evidence>
<feature type="transmembrane region" description="Helical" evidence="6">
    <location>
        <begin position="167"/>
        <end position="187"/>
    </location>
</feature>
<sequence>MAQVFGRRPCMLLALALFALGSALCGCAQSMRWLIAARTLQGAGGGSILAITAIVISDLVPLAERAVYNAFIGMTWAVAAGMGPIVGGALAEHGQWRWLFYLNLPLTGVAMVLVVLFLNVKTPRGSFTAKMRRMDWIGNALVISSSSALVIALTWGGVQHPWGSAQILAPLVLGLVGLGAFVVYEALVAKEPLVPIALLANRTSFSGYVQTFVSPLLTFSVLYFAPAFYQASWGASPIRSGVWLFGLVLAVGPVLLCSGASIARTKTYRVQLWLGWAAYVAGFGVMSTLTERYAIARATGGLLLLGFGSGIVYSASYFPVLAPLPVSANAPALAFFQFCRSFASVWGVTIGTAVLQTQLAQRLPRDFVDALPGGVSLAYAVIPAIAGLPEPAHTQVRVAFAQSIRVLWLVMIGVAAFGALGALLMRGLPLHTQVDERWGMEEKARRDEEAEEKVKERQLEQPEPTL</sequence>
<feature type="transmembrane region" description="Helical" evidence="6">
    <location>
        <begin position="68"/>
        <end position="86"/>
    </location>
</feature>
<evidence type="ECO:0000256" key="5">
    <source>
        <dbReference type="SAM" id="MobiDB-lite"/>
    </source>
</evidence>
<evidence type="ECO:0000256" key="7">
    <source>
        <dbReference type="SAM" id="SignalP"/>
    </source>
</evidence>
<comment type="subcellular location">
    <subcellularLocation>
        <location evidence="1">Membrane</location>
        <topology evidence="1">Multi-pass membrane protein</topology>
    </subcellularLocation>
</comment>
<proteinExistence type="predicted"/>
<dbReference type="OrthoDB" id="3437016at2759"/>
<accession>A0A9P3G659</accession>
<dbReference type="PANTHER" id="PTHR23501">
    <property type="entry name" value="MAJOR FACILITATOR SUPERFAMILY"/>
    <property type="match status" value="1"/>
</dbReference>
<feature type="transmembrane region" description="Helical" evidence="6">
    <location>
        <begin position="241"/>
        <end position="263"/>
    </location>
</feature>
<keyword evidence="3 6" id="KW-1133">Transmembrane helix</keyword>
<evidence type="ECO:0000256" key="2">
    <source>
        <dbReference type="ARBA" id="ARBA00022692"/>
    </source>
</evidence>
<evidence type="ECO:0000256" key="6">
    <source>
        <dbReference type="SAM" id="Phobius"/>
    </source>
</evidence>
<dbReference type="Pfam" id="PF07690">
    <property type="entry name" value="MFS_1"/>
    <property type="match status" value="1"/>
</dbReference>
<gene>
    <name evidence="9" type="ORF">PsYK624_050390</name>
</gene>
<feature type="domain" description="Major facilitator superfamily (MFS) profile" evidence="8">
    <location>
        <begin position="1"/>
        <end position="433"/>
    </location>
</feature>
<feature type="transmembrane region" description="Helical" evidence="6">
    <location>
        <begin position="334"/>
        <end position="355"/>
    </location>
</feature>
<evidence type="ECO:0000256" key="1">
    <source>
        <dbReference type="ARBA" id="ARBA00004141"/>
    </source>
</evidence>
<feature type="transmembrane region" description="Helical" evidence="6">
    <location>
        <begin position="302"/>
        <end position="322"/>
    </location>
</feature>
<dbReference type="GO" id="GO:0022857">
    <property type="term" value="F:transmembrane transporter activity"/>
    <property type="evidence" value="ECO:0007669"/>
    <property type="project" value="InterPro"/>
</dbReference>
<feature type="chain" id="PRO_5040428656" evidence="7">
    <location>
        <begin position="26"/>
        <end position="466"/>
    </location>
</feature>
<comment type="caution">
    <text evidence="9">The sequence shown here is derived from an EMBL/GenBank/DDBJ whole genome shotgun (WGS) entry which is preliminary data.</text>
</comment>
<evidence type="ECO:0000313" key="9">
    <source>
        <dbReference type="EMBL" id="GJE88951.1"/>
    </source>
</evidence>
<reference evidence="9 10" key="1">
    <citation type="submission" date="2021-08" db="EMBL/GenBank/DDBJ databases">
        <title>Draft Genome Sequence of Phanerochaete sordida strain YK-624.</title>
        <authorList>
            <person name="Mori T."/>
            <person name="Dohra H."/>
            <person name="Suzuki T."/>
            <person name="Kawagishi H."/>
            <person name="Hirai H."/>
        </authorList>
    </citation>
    <scope>NUCLEOTIDE SEQUENCE [LARGE SCALE GENOMIC DNA]</scope>
    <source>
        <strain evidence="9 10">YK-624</strain>
    </source>
</reference>
<feature type="region of interest" description="Disordered" evidence="5">
    <location>
        <begin position="441"/>
        <end position="466"/>
    </location>
</feature>
<keyword evidence="10" id="KW-1185">Reference proteome</keyword>
<feature type="transmembrane region" description="Helical" evidence="6">
    <location>
        <begin position="406"/>
        <end position="425"/>
    </location>
</feature>
<dbReference type="PROSITE" id="PS50850">
    <property type="entry name" value="MFS"/>
    <property type="match status" value="1"/>
</dbReference>
<feature type="transmembrane region" description="Helical" evidence="6">
    <location>
        <begin position="35"/>
        <end position="56"/>
    </location>
</feature>
<dbReference type="PROSITE" id="PS51257">
    <property type="entry name" value="PROKAR_LIPOPROTEIN"/>
    <property type="match status" value="1"/>
</dbReference>
<keyword evidence="7" id="KW-0732">Signal</keyword>
<keyword evidence="2 6" id="KW-0812">Transmembrane</keyword>
<name>A0A9P3G659_9APHY</name>
<dbReference type="PANTHER" id="PTHR23501:SF102">
    <property type="entry name" value="DRUG TRANSPORTER, PUTATIVE (AFU_ORTHOLOGUE AFUA_3G08530)-RELATED"/>
    <property type="match status" value="1"/>
</dbReference>
<protein>
    <submittedName>
        <fullName evidence="9">MFS general substrate transporter</fullName>
    </submittedName>
</protein>
<dbReference type="GO" id="GO:0005886">
    <property type="term" value="C:plasma membrane"/>
    <property type="evidence" value="ECO:0007669"/>
    <property type="project" value="TreeGrafter"/>
</dbReference>
<dbReference type="Gene3D" id="1.20.1720.10">
    <property type="entry name" value="Multidrug resistance protein D"/>
    <property type="match status" value="1"/>
</dbReference>
<dbReference type="InterPro" id="IPR020846">
    <property type="entry name" value="MFS_dom"/>
</dbReference>
<feature type="compositionally biased region" description="Basic and acidic residues" evidence="5">
    <location>
        <begin position="441"/>
        <end position="460"/>
    </location>
</feature>
<dbReference type="InterPro" id="IPR011701">
    <property type="entry name" value="MFS"/>
</dbReference>
<feature type="signal peptide" evidence="7">
    <location>
        <begin position="1"/>
        <end position="25"/>
    </location>
</feature>
<dbReference type="SUPFAM" id="SSF103473">
    <property type="entry name" value="MFS general substrate transporter"/>
    <property type="match status" value="1"/>
</dbReference>
<dbReference type="PRINTS" id="PR01036">
    <property type="entry name" value="TCRTETB"/>
</dbReference>